<protein>
    <submittedName>
        <fullName evidence="2">Uncharacterized protein</fullName>
    </submittedName>
</protein>
<evidence type="ECO:0000313" key="3">
    <source>
        <dbReference type="Proteomes" id="UP000502823"/>
    </source>
</evidence>
<sequence length="129" mass="14433">MVKTNLNPSKYDVQMAWFGQTYIVTFTTKLKEVKIENLFVQIYGEDKDEMVTESVTINRAAKIMMGTEDDDNPYKPSAPYSTGTIPKHGNKPPGAAFEGLYDYDSTMPSAPPLDQMEQVSGYETISFNA</sequence>
<comment type="caution">
    <text evidence="2">The sequence shown here is derived from an EMBL/GenBank/DDBJ whole genome shotgun (WGS) entry which is preliminary data.</text>
</comment>
<name>A0A6L2PDJ7_COPFO</name>
<keyword evidence="3" id="KW-1185">Reference proteome</keyword>
<dbReference type="AlphaFoldDB" id="A0A6L2PDJ7"/>
<dbReference type="InParanoid" id="A0A6L2PDJ7"/>
<feature type="non-terminal residue" evidence="2">
    <location>
        <position position="129"/>
    </location>
</feature>
<accession>A0A6L2PDJ7</accession>
<gene>
    <name evidence="2" type="ORF">Cfor_00621</name>
</gene>
<dbReference type="Proteomes" id="UP000502823">
    <property type="component" value="Unassembled WGS sequence"/>
</dbReference>
<dbReference type="EMBL" id="BLKM01009860">
    <property type="protein sequence ID" value="GFG28428.1"/>
    <property type="molecule type" value="Genomic_DNA"/>
</dbReference>
<reference evidence="3" key="1">
    <citation type="submission" date="2020-01" db="EMBL/GenBank/DDBJ databases">
        <title>Draft genome sequence of the Termite Coptotermes fromosanus.</title>
        <authorList>
            <person name="Itakura S."/>
            <person name="Yosikawa Y."/>
            <person name="Umezawa K."/>
        </authorList>
    </citation>
    <scope>NUCLEOTIDE SEQUENCE [LARGE SCALE GENOMIC DNA]</scope>
</reference>
<evidence type="ECO:0000256" key="1">
    <source>
        <dbReference type="SAM" id="MobiDB-lite"/>
    </source>
</evidence>
<evidence type="ECO:0000313" key="2">
    <source>
        <dbReference type="EMBL" id="GFG28428.1"/>
    </source>
</evidence>
<feature type="region of interest" description="Disordered" evidence="1">
    <location>
        <begin position="67"/>
        <end position="92"/>
    </location>
</feature>
<proteinExistence type="predicted"/>
<organism evidence="2 3">
    <name type="scientific">Coptotermes formosanus</name>
    <name type="common">Formosan subterranean termite</name>
    <dbReference type="NCBI Taxonomy" id="36987"/>
    <lineage>
        <taxon>Eukaryota</taxon>
        <taxon>Metazoa</taxon>
        <taxon>Ecdysozoa</taxon>
        <taxon>Arthropoda</taxon>
        <taxon>Hexapoda</taxon>
        <taxon>Insecta</taxon>
        <taxon>Pterygota</taxon>
        <taxon>Neoptera</taxon>
        <taxon>Polyneoptera</taxon>
        <taxon>Dictyoptera</taxon>
        <taxon>Blattodea</taxon>
        <taxon>Blattoidea</taxon>
        <taxon>Termitoidae</taxon>
        <taxon>Rhinotermitidae</taxon>
        <taxon>Coptotermes</taxon>
    </lineage>
</organism>